<comment type="caution">
    <text evidence="1">The sequence shown here is derived from an EMBL/GenBank/DDBJ whole genome shotgun (WGS) entry which is preliminary data.</text>
</comment>
<evidence type="ECO:0000313" key="1">
    <source>
        <dbReference type="EMBL" id="MXY33724.1"/>
    </source>
</evidence>
<sequence>MAKLGRIDNEVLRDAGLALMRENGKPLTRRPSSGRSMLYSMPNGESVRVRTSNDHILVVVADKPTPDAHLNIQGTDWLLIVMPEVERAEGKVIAYLVPAKEAEEAVRASHRAWLSSNPETKGRNTTWNLWFDHSYSGMAGREEMHGYAEKWAMYRLSGDISTEDIARLFSGRPNDMGSIQAEVEVARQRIARAASVSPDAVKISVDFTA</sequence>
<dbReference type="AlphaFoldDB" id="A0A6B0XYB4"/>
<dbReference type="EMBL" id="VXRY01000259">
    <property type="protein sequence ID" value="MXY33724.1"/>
    <property type="molecule type" value="Genomic_DNA"/>
</dbReference>
<name>A0A6B0XYB4_9RHOB</name>
<reference evidence="1" key="1">
    <citation type="submission" date="2019-09" db="EMBL/GenBank/DDBJ databases">
        <title>Characterisation of the sponge microbiome using genome-centric metagenomics.</title>
        <authorList>
            <person name="Engelberts J.P."/>
            <person name="Robbins S.J."/>
            <person name="De Goeij J.M."/>
            <person name="Aranda M."/>
            <person name="Bell S.C."/>
            <person name="Webster N.S."/>
        </authorList>
    </citation>
    <scope>NUCLEOTIDE SEQUENCE</scope>
    <source>
        <strain evidence="1">SB0664_bin_43</strain>
    </source>
</reference>
<organism evidence="1">
    <name type="scientific">Boseongicola sp. SB0664_bin_43</name>
    <dbReference type="NCBI Taxonomy" id="2604844"/>
    <lineage>
        <taxon>Bacteria</taxon>
        <taxon>Pseudomonadati</taxon>
        <taxon>Pseudomonadota</taxon>
        <taxon>Alphaproteobacteria</taxon>
        <taxon>Rhodobacterales</taxon>
        <taxon>Paracoccaceae</taxon>
        <taxon>Boseongicola</taxon>
    </lineage>
</organism>
<gene>
    <name evidence="1" type="ORF">F4Y60_06475</name>
</gene>
<accession>A0A6B0XYB4</accession>
<proteinExistence type="predicted"/>
<protein>
    <submittedName>
        <fullName evidence="1">Uncharacterized protein</fullName>
    </submittedName>
</protein>